<dbReference type="OrthoDB" id="9800881at2"/>
<organism evidence="4 5">
    <name type="scientific">Larkinella punicea</name>
    <dbReference type="NCBI Taxonomy" id="2315727"/>
    <lineage>
        <taxon>Bacteria</taxon>
        <taxon>Pseudomonadati</taxon>
        <taxon>Bacteroidota</taxon>
        <taxon>Cytophagia</taxon>
        <taxon>Cytophagales</taxon>
        <taxon>Spirosomataceae</taxon>
        <taxon>Larkinella</taxon>
    </lineage>
</organism>
<evidence type="ECO:0008006" key="6">
    <source>
        <dbReference type="Google" id="ProtNLM"/>
    </source>
</evidence>
<comment type="similarity">
    <text evidence="1">Belongs to the GTP cyclohydrolase I type 2/NIF3 family.</text>
</comment>
<keyword evidence="5" id="KW-1185">Reference proteome</keyword>
<evidence type="ECO:0000313" key="5">
    <source>
        <dbReference type="Proteomes" id="UP000253383"/>
    </source>
</evidence>
<evidence type="ECO:0000256" key="1">
    <source>
        <dbReference type="ARBA" id="ARBA00006964"/>
    </source>
</evidence>
<dbReference type="GO" id="GO:0046872">
    <property type="term" value="F:metal ion binding"/>
    <property type="evidence" value="ECO:0007669"/>
    <property type="project" value="UniProtKB-KW"/>
</dbReference>
<dbReference type="PANTHER" id="PTHR13799:SF14">
    <property type="entry name" value="GTP CYCLOHYDROLASE 1 TYPE 2 HOMOLOG"/>
    <property type="match status" value="1"/>
</dbReference>
<dbReference type="InterPro" id="IPR036069">
    <property type="entry name" value="DUF34/NIF3_sf"/>
</dbReference>
<dbReference type="EMBL" id="QOWE01000019">
    <property type="protein sequence ID" value="RCR67411.1"/>
    <property type="molecule type" value="Genomic_DNA"/>
</dbReference>
<evidence type="ECO:0000313" key="4">
    <source>
        <dbReference type="EMBL" id="RCR67411.1"/>
    </source>
</evidence>
<feature type="binding site" evidence="3">
    <location>
        <position position="233"/>
    </location>
    <ligand>
        <name>a divalent metal cation</name>
        <dbReference type="ChEBI" id="CHEBI:60240"/>
        <label>1</label>
    </ligand>
</feature>
<dbReference type="Pfam" id="PF01784">
    <property type="entry name" value="DUF34_NIF3"/>
    <property type="match status" value="1"/>
</dbReference>
<evidence type="ECO:0000256" key="2">
    <source>
        <dbReference type="ARBA" id="ARBA00022723"/>
    </source>
</evidence>
<sequence>MPGFWHHENLALRTVILTQFLPLLAEIFNSSLYPPGEQGGLFYGSGFDPSGHPVQRVGLALEPWPALPEWLVTHRIDTLWLHRPWKLDRASLPANVAVLYHHLPFDEHLTIGYNGWLAEALGFSGTPKPLLEVIGYKAMPGYPERPIGMVGSEPQLDFRGWCQRIAHEFGGYEDAIPGRQTVPGQIAVVGAMNPALIREASERGVGLYLTGQYRKSAQQAVEETGMGVIAIGHRRSEEWGLRKLAQILAEIDLVVVMPDLESPPSSDR</sequence>
<feature type="binding site" evidence="3">
    <location>
        <position position="106"/>
    </location>
    <ligand>
        <name>a divalent metal cation</name>
        <dbReference type="ChEBI" id="CHEBI:60240"/>
        <label>1</label>
    </ligand>
</feature>
<comment type="caution">
    <text evidence="4">The sequence shown here is derived from an EMBL/GenBank/DDBJ whole genome shotgun (WGS) entry which is preliminary data.</text>
</comment>
<feature type="binding site" evidence="3">
    <location>
        <position position="237"/>
    </location>
    <ligand>
        <name>a divalent metal cation</name>
        <dbReference type="ChEBI" id="CHEBI:60240"/>
        <label>1</label>
    </ligand>
</feature>
<gene>
    <name evidence="4" type="ORF">DUE52_21655</name>
</gene>
<dbReference type="InterPro" id="IPR002678">
    <property type="entry name" value="DUF34/NIF3"/>
</dbReference>
<evidence type="ECO:0000256" key="3">
    <source>
        <dbReference type="PIRSR" id="PIRSR602678-1"/>
    </source>
</evidence>
<dbReference type="AlphaFoldDB" id="A0A368JMP2"/>
<dbReference type="Gene3D" id="3.40.1390.30">
    <property type="entry name" value="NIF3 (NGG1p interacting factor 3)-like"/>
    <property type="match status" value="1"/>
</dbReference>
<reference evidence="4 5" key="1">
    <citation type="submission" date="2018-07" db="EMBL/GenBank/DDBJ databases">
        <title>Genome analysis of Larkinella rosea.</title>
        <authorList>
            <person name="Zhou Z."/>
            <person name="Wang G."/>
        </authorList>
    </citation>
    <scope>NUCLEOTIDE SEQUENCE [LARGE SCALE GENOMIC DNA]</scope>
    <source>
        <strain evidence="5">zzj9</strain>
    </source>
</reference>
<dbReference type="GO" id="GO:0005737">
    <property type="term" value="C:cytoplasm"/>
    <property type="evidence" value="ECO:0007669"/>
    <property type="project" value="TreeGrafter"/>
</dbReference>
<accession>A0A368JMP2</accession>
<dbReference type="Proteomes" id="UP000253383">
    <property type="component" value="Unassembled WGS sequence"/>
</dbReference>
<name>A0A368JMP2_9BACT</name>
<protein>
    <recommendedName>
        <fullName evidence="6">NGG1p interacting factor NIF3</fullName>
    </recommendedName>
</protein>
<keyword evidence="2 3" id="KW-0479">Metal-binding</keyword>
<proteinExistence type="inferred from homology"/>
<dbReference type="PANTHER" id="PTHR13799">
    <property type="entry name" value="NGG1 INTERACTING FACTOR 3"/>
    <property type="match status" value="1"/>
</dbReference>
<dbReference type="SUPFAM" id="SSF102705">
    <property type="entry name" value="NIF3 (NGG1p interacting factor 3)-like"/>
    <property type="match status" value="1"/>
</dbReference>